<sequence length="154" mass="17343">MANNSNDVNTRLQDAALGTPKLNPDEQRKYLGTFRERVAVTMSVSQLKSNQYQDTFIQELKKHPDYQLFINGNVGQELIGPYMKAASQISLKFTIKTDDIYTTADQSLALVLASKESINVQDIDISHFQSSKTPTSNQEKPKSLLDKLKNSFLK</sequence>
<dbReference type="AlphaFoldDB" id="A0A143AYQ2"/>
<dbReference type="InterPro" id="IPR012543">
    <property type="entry name" value="DUF1694"/>
</dbReference>
<feature type="region of interest" description="Disordered" evidence="1">
    <location>
        <begin position="1"/>
        <end position="23"/>
    </location>
</feature>
<dbReference type="RefSeq" id="WP_046871379.1">
    <property type="nucleotide sequence ID" value="NZ_BAAAXI010000182.1"/>
</dbReference>
<reference evidence="4 5" key="1">
    <citation type="journal article" date="2016" name="PLoS ONE">
        <title>The Identification of Novel Diagnostic Marker Genes for the Detection of Beer Spoiling Pediococcus damnosus Strains Using the BlAst Diagnostic Gene findEr.</title>
        <authorList>
            <person name="Behr J."/>
            <person name="Geissler A.J."/>
            <person name="Schmid J."/>
            <person name="Zehe A."/>
            <person name="Vogel R.F."/>
        </authorList>
    </citation>
    <scope>NUCLEOTIDE SEQUENCE [LARGE SCALE GENOMIC DNA]</scope>
    <source>
        <strain evidence="2 5">TMW 2.1533</strain>
        <strain evidence="3 4">TMW 2.1535</strain>
    </source>
</reference>
<dbReference type="OrthoDB" id="95278at2"/>
<gene>
    <name evidence="2" type="ORF">ADU70_0951</name>
    <name evidence="3" type="ORF">ADU72_1765</name>
</gene>
<dbReference type="GeneID" id="57276009"/>
<dbReference type="Gene3D" id="3.30.1330.30">
    <property type="match status" value="1"/>
</dbReference>
<dbReference type="PIRSF" id="PIRSF034303">
    <property type="entry name" value="DUF1694"/>
    <property type="match status" value="1"/>
</dbReference>
<evidence type="ECO:0000256" key="1">
    <source>
        <dbReference type="SAM" id="MobiDB-lite"/>
    </source>
</evidence>
<evidence type="ECO:0000313" key="3">
    <source>
        <dbReference type="EMBL" id="AMV67690.1"/>
    </source>
</evidence>
<accession>A0A143AYQ2</accession>
<dbReference type="Proteomes" id="UP000076244">
    <property type="component" value="Chromosome"/>
</dbReference>
<dbReference type="Proteomes" id="UP000076405">
    <property type="component" value="Chromosome"/>
</dbReference>
<dbReference type="InterPro" id="IPR029064">
    <property type="entry name" value="Ribosomal_eL30-like_sf"/>
</dbReference>
<evidence type="ECO:0000313" key="4">
    <source>
        <dbReference type="Proteomes" id="UP000076244"/>
    </source>
</evidence>
<evidence type="ECO:0000313" key="5">
    <source>
        <dbReference type="Proteomes" id="UP000076405"/>
    </source>
</evidence>
<keyword evidence="4" id="KW-1185">Reference proteome</keyword>
<name>A0A143AYQ2_9LACO</name>
<feature type="compositionally biased region" description="Polar residues" evidence="1">
    <location>
        <begin position="1"/>
        <end position="12"/>
    </location>
</feature>
<protein>
    <submittedName>
        <fullName evidence="2">DUF1694 domain-containing protein</fullName>
    </submittedName>
</protein>
<dbReference type="Pfam" id="PF07997">
    <property type="entry name" value="DUF1694"/>
    <property type="match status" value="1"/>
</dbReference>
<dbReference type="EMBL" id="CP012275">
    <property type="protein sequence ID" value="AMV62445.1"/>
    <property type="molecule type" value="Genomic_DNA"/>
</dbReference>
<organism evidence="2 5">
    <name type="scientific">Pediococcus damnosus</name>
    <dbReference type="NCBI Taxonomy" id="51663"/>
    <lineage>
        <taxon>Bacteria</taxon>
        <taxon>Bacillati</taxon>
        <taxon>Bacillota</taxon>
        <taxon>Bacilli</taxon>
        <taxon>Lactobacillales</taxon>
        <taxon>Lactobacillaceae</taxon>
        <taxon>Pediococcus</taxon>
    </lineage>
</organism>
<evidence type="ECO:0000313" key="2">
    <source>
        <dbReference type="EMBL" id="AMV62445.1"/>
    </source>
</evidence>
<dbReference type="SUPFAM" id="SSF160515">
    <property type="entry name" value="YueI-like"/>
    <property type="match status" value="1"/>
</dbReference>
<dbReference type="KEGG" id="pdm:ADU72_1765"/>
<dbReference type="EMBL" id="CP012288">
    <property type="protein sequence ID" value="AMV67690.1"/>
    <property type="molecule type" value="Genomic_DNA"/>
</dbReference>
<proteinExistence type="predicted"/>